<evidence type="ECO:0000313" key="5">
    <source>
        <dbReference type="Proteomes" id="UP000008138"/>
    </source>
</evidence>
<accession>F2L0Y0</accession>
<dbReference type="AlphaFoldDB" id="F2L0Y0"/>
<sequence>MEEAGRRLTALRAGPRGPQTAEEERYVVVLPTLDEREGLAKTLDELFSVGVGPGQILVVDGGSRDGTCLEAEKRGVRCIQQNGKGKADAVRTALRAVDADAVVIMDADYTYPAKYVPQLLAMLDRCDEAIGARARPEKGAQRAVFRLGNRLLTAWFNAVFGTRLTDVLSGMYAVRKEALEGIEEASRGFGIESEIAAHIASTGGEICETPIEYRRRVGRKKLGVRHGVLIALDMLRLSLRYNPAFLIFAVASLLTIPGFSIASWVAYEWIFLGVKHYVWGIIAIALIAGGTASATLAVLALYLKRMEIRLLRAVRGARTARGKATARRGDT</sequence>
<dbReference type="eggNOG" id="arCOG00894">
    <property type="taxonomic scope" value="Archaea"/>
</dbReference>
<dbReference type="HOGENOM" id="CLU_033536_7_3_2"/>
<dbReference type="PANTHER" id="PTHR48090:SF7">
    <property type="entry name" value="RFBJ PROTEIN"/>
    <property type="match status" value="1"/>
</dbReference>
<keyword evidence="2" id="KW-0472">Membrane</keyword>
<dbReference type="PANTHER" id="PTHR48090">
    <property type="entry name" value="UNDECAPRENYL-PHOSPHATE 4-DEOXY-4-FORMAMIDO-L-ARABINOSE TRANSFERASE-RELATED"/>
    <property type="match status" value="1"/>
</dbReference>
<feature type="transmembrane region" description="Helical" evidence="2">
    <location>
        <begin position="244"/>
        <end position="265"/>
    </location>
</feature>
<dbReference type="CDD" id="cd04179">
    <property type="entry name" value="DPM_DPG-synthase_like"/>
    <property type="match status" value="1"/>
</dbReference>
<keyword evidence="2" id="KW-1133">Transmembrane helix</keyword>
<gene>
    <name evidence="4" type="ordered locus">TUZN_0023</name>
</gene>
<reference evidence="4 5" key="1">
    <citation type="journal article" date="2011" name="J. Bacteriol.">
        <title>Complete genome sequence of the thermoacidophilic crenarchaeon Thermoproteus uzoniensis 768-20.</title>
        <authorList>
            <person name="Mardanov A.V."/>
            <person name="Gumerov V.M."/>
            <person name="Beletsky A.V."/>
            <person name="Prokofeva M.I."/>
            <person name="Bonch-Osmolovskaya E.A."/>
            <person name="Ravin N.V."/>
            <person name="Skryabin K.G."/>
        </authorList>
    </citation>
    <scope>NUCLEOTIDE SEQUENCE [LARGE SCALE GENOMIC DNA]</scope>
    <source>
        <strain evidence="4 5">768-20</strain>
    </source>
</reference>
<dbReference type="Gene3D" id="3.90.550.10">
    <property type="entry name" value="Spore Coat Polysaccharide Biosynthesis Protein SpsA, Chain A"/>
    <property type="match status" value="1"/>
</dbReference>
<evidence type="ECO:0000256" key="1">
    <source>
        <dbReference type="SAM" id="MobiDB-lite"/>
    </source>
</evidence>
<dbReference type="InterPro" id="IPR050256">
    <property type="entry name" value="Glycosyltransferase_2"/>
</dbReference>
<dbReference type="KEGG" id="tuz:TUZN_0023"/>
<feature type="transmembrane region" description="Helical" evidence="2">
    <location>
        <begin position="277"/>
        <end position="303"/>
    </location>
</feature>
<evidence type="ECO:0000259" key="3">
    <source>
        <dbReference type="Pfam" id="PF00535"/>
    </source>
</evidence>
<dbReference type="STRING" id="999630.TUZN_0023"/>
<dbReference type="InterPro" id="IPR001173">
    <property type="entry name" value="Glyco_trans_2-like"/>
</dbReference>
<evidence type="ECO:0000256" key="2">
    <source>
        <dbReference type="SAM" id="Phobius"/>
    </source>
</evidence>
<dbReference type="InterPro" id="IPR029044">
    <property type="entry name" value="Nucleotide-diphossugar_trans"/>
</dbReference>
<organism evidence="4 5">
    <name type="scientific">Thermoproteus uzoniensis (strain 768-20)</name>
    <dbReference type="NCBI Taxonomy" id="999630"/>
    <lineage>
        <taxon>Archaea</taxon>
        <taxon>Thermoproteota</taxon>
        <taxon>Thermoprotei</taxon>
        <taxon>Thermoproteales</taxon>
        <taxon>Thermoproteaceae</taxon>
        <taxon>Thermoproteus</taxon>
    </lineage>
</organism>
<dbReference type="Proteomes" id="UP000008138">
    <property type="component" value="Chromosome"/>
</dbReference>
<keyword evidence="2" id="KW-0812">Transmembrane</keyword>
<dbReference type="EMBL" id="CP002590">
    <property type="protein sequence ID" value="AEA11529.1"/>
    <property type="molecule type" value="Genomic_DNA"/>
</dbReference>
<feature type="domain" description="Glycosyltransferase 2-like" evidence="3">
    <location>
        <begin position="28"/>
        <end position="163"/>
    </location>
</feature>
<dbReference type="GO" id="GO:0016740">
    <property type="term" value="F:transferase activity"/>
    <property type="evidence" value="ECO:0007669"/>
    <property type="project" value="UniProtKB-KW"/>
</dbReference>
<dbReference type="Pfam" id="PF00535">
    <property type="entry name" value="Glycos_transf_2"/>
    <property type="match status" value="1"/>
</dbReference>
<name>F2L0Y0_THEU7</name>
<reference key="2">
    <citation type="submission" date="2011-03" db="EMBL/GenBank/DDBJ databases">
        <title>Complete genome sequence of the thermoacidophilic crenarchaeon Thermoproteus uzoniensis 768-20.</title>
        <authorList>
            <person name="Mardanov A.V."/>
            <person name="Gumerov V.M."/>
            <person name="Beletsky A.V."/>
            <person name="Prokofeva M.I."/>
            <person name="Bonch-Osmolovskaya E.A."/>
            <person name="Ravin N.V."/>
            <person name="Skryabin K.G."/>
        </authorList>
    </citation>
    <scope>NUCLEOTIDE SEQUENCE</scope>
    <source>
        <strain>768-20</strain>
    </source>
</reference>
<dbReference type="SUPFAM" id="SSF53448">
    <property type="entry name" value="Nucleotide-diphospho-sugar transferases"/>
    <property type="match status" value="1"/>
</dbReference>
<keyword evidence="5" id="KW-1185">Reference proteome</keyword>
<proteinExistence type="predicted"/>
<keyword evidence="4" id="KW-0808">Transferase</keyword>
<evidence type="ECO:0000313" key="4">
    <source>
        <dbReference type="EMBL" id="AEA11529.1"/>
    </source>
</evidence>
<feature type="region of interest" description="Disordered" evidence="1">
    <location>
        <begin position="1"/>
        <end position="21"/>
    </location>
</feature>
<protein>
    <submittedName>
        <fullName evidence="4">Glycosyl transferase, family 2</fullName>
    </submittedName>
</protein>